<dbReference type="GO" id="GO:0052717">
    <property type="term" value="F:tRNA-specific adenosine-34 deaminase activity"/>
    <property type="evidence" value="ECO:0007669"/>
    <property type="project" value="UniProtKB-UniRule"/>
</dbReference>
<feature type="binding site" evidence="8">
    <location>
        <position position="46"/>
    </location>
    <ligand>
        <name>Zn(2+)</name>
        <dbReference type="ChEBI" id="CHEBI:29105"/>
        <note>catalytic</note>
    </ligand>
</feature>
<dbReference type="GO" id="GO:0008270">
    <property type="term" value="F:zinc ion binding"/>
    <property type="evidence" value="ECO:0007669"/>
    <property type="project" value="UniProtKB-UniRule"/>
</dbReference>
<dbReference type="PANTHER" id="PTHR11079:SF202">
    <property type="entry name" value="TRNA-SPECIFIC ADENOSINE DEAMINASE"/>
    <property type="match status" value="1"/>
</dbReference>
<comment type="subunit">
    <text evidence="2 8">Homodimer.</text>
</comment>
<feature type="domain" description="CMP/dCMP-type deaminase" evidence="9">
    <location>
        <begin position="1"/>
        <end position="105"/>
    </location>
</feature>
<evidence type="ECO:0000256" key="2">
    <source>
        <dbReference type="ARBA" id="ARBA00011738"/>
    </source>
</evidence>
<comment type="similarity">
    <text evidence="1">Belongs to the cytidine and deoxycytidylate deaminase family. ADAT2 subfamily.</text>
</comment>
<dbReference type="PROSITE" id="PS51747">
    <property type="entry name" value="CYT_DCMP_DEAMINASES_2"/>
    <property type="match status" value="1"/>
</dbReference>
<keyword evidence="11" id="KW-1185">Reference proteome</keyword>
<evidence type="ECO:0000256" key="7">
    <source>
        <dbReference type="ARBA" id="ARBA00048045"/>
    </source>
</evidence>
<dbReference type="EC" id="3.5.4.33" evidence="8"/>
<dbReference type="InterPro" id="IPR016192">
    <property type="entry name" value="APOBEC/CMP_deaminase_Zn-bd"/>
</dbReference>
<evidence type="ECO:0000256" key="8">
    <source>
        <dbReference type="HAMAP-Rule" id="MF_00972"/>
    </source>
</evidence>
<dbReference type="Proteomes" id="UP000295500">
    <property type="component" value="Unassembled WGS sequence"/>
</dbReference>
<evidence type="ECO:0000256" key="5">
    <source>
        <dbReference type="ARBA" id="ARBA00022801"/>
    </source>
</evidence>
<feature type="active site" description="Proton donor" evidence="8">
    <location>
        <position position="48"/>
    </location>
</feature>
<evidence type="ECO:0000313" key="10">
    <source>
        <dbReference type="EMBL" id="TDP51097.1"/>
    </source>
</evidence>
<keyword evidence="4 8" id="KW-0479">Metal-binding</keyword>
<keyword evidence="3 8" id="KW-0819">tRNA processing</keyword>
<dbReference type="Gene3D" id="3.40.140.10">
    <property type="entry name" value="Cytidine Deaminase, domain 2"/>
    <property type="match status" value="1"/>
</dbReference>
<reference evidence="10 11" key="1">
    <citation type="submission" date="2019-03" db="EMBL/GenBank/DDBJ databases">
        <title>Genomic Encyclopedia of Type Strains, Phase IV (KMG-IV): sequencing the most valuable type-strain genomes for metagenomic binning, comparative biology and taxonomic classification.</title>
        <authorList>
            <person name="Goeker M."/>
        </authorList>
    </citation>
    <scope>NUCLEOTIDE SEQUENCE [LARGE SCALE GENOMIC DNA]</scope>
    <source>
        <strain evidence="10 11">DSM 28287</strain>
    </source>
</reference>
<dbReference type="AlphaFoldDB" id="A0A4V3CR71"/>
<comment type="catalytic activity">
    <reaction evidence="7 8">
        <text>adenosine(34) in tRNA + H2O + H(+) = inosine(34) in tRNA + NH4(+)</text>
        <dbReference type="Rhea" id="RHEA:43168"/>
        <dbReference type="Rhea" id="RHEA-COMP:10373"/>
        <dbReference type="Rhea" id="RHEA-COMP:10374"/>
        <dbReference type="ChEBI" id="CHEBI:15377"/>
        <dbReference type="ChEBI" id="CHEBI:15378"/>
        <dbReference type="ChEBI" id="CHEBI:28938"/>
        <dbReference type="ChEBI" id="CHEBI:74411"/>
        <dbReference type="ChEBI" id="CHEBI:82852"/>
        <dbReference type="EC" id="3.5.4.33"/>
    </reaction>
</comment>
<dbReference type="Pfam" id="PF14437">
    <property type="entry name" value="MafB19-deam"/>
    <property type="match status" value="1"/>
</dbReference>
<proteinExistence type="inferred from homology"/>
<keyword evidence="6 8" id="KW-0862">Zinc</keyword>
<comment type="caution">
    <text evidence="10">The sequence shown here is derived from an EMBL/GenBank/DDBJ whole genome shotgun (WGS) entry which is preliminary data.</text>
</comment>
<comment type="cofactor">
    <cofactor evidence="8">
        <name>Zn(2+)</name>
        <dbReference type="ChEBI" id="CHEBI:29105"/>
    </cofactor>
    <text evidence="8">Binds 1 zinc ion per subunit.</text>
</comment>
<dbReference type="SUPFAM" id="SSF53927">
    <property type="entry name" value="Cytidine deaminase-like"/>
    <property type="match status" value="1"/>
</dbReference>
<protein>
    <recommendedName>
        <fullName evidence="8">tRNA-specific adenosine deaminase</fullName>
        <ecNumber evidence="8">3.5.4.33</ecNumber>
    </recommendedName>
</protein>
<dbReference type="InterPro" id="IPR002125">
    <property type="entry name" value="CMP_dCMP_dom"/>
</dbReference>
<evidence type="ECO:0000259" key="9">
    <source>
        <dbReference type="PROSITE" id="PS51747"/>
    </source>
</evidence>
<keyword evidence="5 8" id="KW-0378">Hydrolase</keyword>
<feature type="binding site" evidence="8">
    <location>
        <position position="79"/>
    </location>
    <ligand>
        <name>Zn(2+)</name>
        <dbReference type="ChEBI" id="CHEBI:29105"/>
        <note>catalytic</note>
    </ligand>
</feature>
<dbReference type="PANTHER" id="PTHR11079">
    <property type="entry name" value="CYTOSINE DEAMINASE FAMILY MEMBER"/>
    <property type="match status" value="1"/>
</dbReference>
<sequence length="151" mass="16435">MIKALSEARLAFQAGEVPVGAVIVRDGAIIARGHNTTETAGDPTCHAEMNAIRQAAEALGGWRLTGCSMYVTCEPCTMCAGALVWSRMEKLYIGTMDPKAGACGSVFNIVQDSKLNHNIEVEYGIMNEECSAIMKEFFAELRKIKRNESED</sequence>
<organism evidence="10 11">
    <name type="scientific">Aminicella lysinilytica</name>
    <dbReference type="NCBI Taxonomy" id="433323"/>
    <lineage>
        <taxon>Bacteria</taxon>
        <taxon>Bacillati</taxon>
        <taxon>Bacillota</taxon>
        <taxon>Clostridia</taxon>
        <taxon>Peptostreptococcales</taxon>
        <taxon>Anaerovoracaceae</taxon>
        <taxon>Aminicella</taxon>
    </lineage>
</organism>
<dbReference type="FunFam" id="3.40.140.10:FF:000005">
    <property type="entry name" value="tRNA-specific adenosine deaminase"/>
    <property type="match status" value="1"/>
</dbReference>
<evidence type="ECO:0000256" key="1">
    <source>
        <dbReference type="ARBA" id="ARBA00010669"/>
    </source>
</evidence>
<dbReference type="EMBL" id="SNXO01000032">
    <property type="protein sequence ID" value="TDP51097.1"/>
    <property type="molecule type" value="Genomic_DNA"/>
</dbReference>
<feature type="binding site" evidence="8">
    <location>
        <position position="76"/>
    </location>
    <ligand>
        <name>Zn(2+)</name>
        <dbReference type="ChEBI" id="CHEBI:29105"/>
        <note>catalytic</note>
    </ligand>
</feature>
<evidence type="ECO:0000256" key="4">
    <source>
        <dbReference type="ARBA" id="ARBA00022723"/>
    </source>
</evidence>
<dbReference type="OrthoDB" id="9802676at2"/>
<evidence type="ECO:0000313" key="11">
    <source>
        <dbReference type="Proteomes" id="UP000295500"/>
    </source>
</evidence>
<dbReference type="InterPro" id="IPR058535">
    <property type="entry name" value="MafB19-deam"/>
</dbReference>
<dbReference type="InterPro" id="IPR016193">
    <property type="entry name" value="Cytidine_deaminase-like"/>
</dbReference>
<dbReference type="PROSITE" id="PS00903">
    <property type="entry name" value="CYT_DCMP_DEAMINASES_1"/>
    <property type="match status" value="1"/>
</dbReference>
<evidence type="ECO:0000256" key="6">
    <source>
        <dbReference type="ARBA" id="ARBA00022833"/>
    </source>
</evidence>
<evidence type="ECO:0000256" key="3">
    <source>
        <dbReference type="ARBA" id="ARBA00022694"/>
    </source>
</evidence>
<name>A0A4V3CR71_9FIRM</name>
<comment type="function">
    <text evidence="8">Catalyzes the deamination of adenosine to inosine at the wobble position 34 of tRNA(Arg2).</text>
</comment>
<dbReference type="InterPro" id="IPR028883">
    <property type="entry name" value="tRNA_aden_deaminase"/>
</dbReference>
<accession>A0A4V3CR71</accession>
<dbReference type="GO" id="GO:0002100">
    <property type="term" value="P:tRNA wobble adenosine to inosine editing"/>
    <property type="evidence" value="ECO:0007669"/>
    <property type="project" value="UniProtKB-UniRule"/>
</dbReference>
<gene>
    <name evidence="8" type="primary">tadA</name>
    <name evidence="10" type="ORF">EV211_13217</name>
</gene>
<dbReference type="NCBIfam" id="NF008113">
    <property type="entry name" value="PRK10860.1"/>
    <property type="match status" value="1"/>
</dbReference>
<dbReference type="HAMAP" id="MF_00972">
    <property type="entry name" value="tRNA_aden_deaminase"/>
    <property type="match status" value="1"/>
</dbReference>
<dbReference type="CDD" id="cd01285">
    <property type="entry name" value="nucleoside_deaminase"/>
    <property type="match status" value="1"/>
</dbReference>